<proteinExistence type="predicted"/>
<dbReference type="OrthoDB" id="5288829at2"/>
<dbReference type="Proteomes" id="UP000240424">
    <property type="component" value="Unassembled WGS sequence"/>
</dbReference>
<keyword evidence="2" id="KW-1185">Reference proteome</keyword>
<dbReference type="RefSeq" id="WP_077081839.1">
    <property type="nucleotide sequence ID" value="NZ_FUEZ01000004.1"/>
</dbReference>
<name>A0A2U3PIM2_9MYCO</name>
<reference evidence="1 2" key="1">
    <citation type="submission" date="2017-01" db="EMBL/GenBank/DDBJ databases">
        <authorList>
            <consortium name="Urmite Genomes"/>
        </authorList>
    </citation>
    <scope>NUCLEOTIDE SEQUENCE [LARGE SCALE GENOMIC DNA]</scope>
    <source>
        <strain evidence="1 2">AB215</strain>
    </source>
</reference>
<protein>
    <submittedName>
        <fullName evidence="1">Uncharacterized protein</fullName>
    </submittedName>
</protein>
<organism evidence="1 2">
    <name type="scientific">Mycobacterium numidiamassiliense</name>
    <dbReference type="NCBI Taxonomy" id="1841861"/>
    <lineage>
        <taxon>Bacteria</taxon>
        <taxon>Bacillati</taxon>
        <taxon>Actinomycetota</taxon>
        <taxon>Actinomycetes</taxon>
        <taxon>Mycobacteriales</taxon>
        <taxon>Mycobacteriaceae</taxon>
        <taxon>Mycobacterium</taxon>
    </lineage>
</organism>
<dbReference type="EMBL" id="FUEZ01000004">
    <property type="protein sequence ID" value="SPM43614.1"/>
    <property type="molecule type" value="Genomic_DNA"/>
</dbReference>
<gene>
    <name evidence="1" type="ORF">MNAB215_5840</name>
</gene>
<evidence type="ECO:0000313" key="1">
    <source>
        <dbReference type="EMBL" id="SPM43614.1"/>
    </source>
</evidence>
<sequence length="389" mass="44156">MARTLFDGRPRGGPGYKTDSESVFEFYSRADGPQWERIRDELGKWYSHYPDNDGDLRKRFRDRAPDQHFAAWWELWVYTFYTRLGYGVVPHPTMPNGKKPDFLVTLNGKSTYVECKAIPEKPRSANEAGILDCTNEVKNPDFWLELDIDQEGPQTPSCNEIKAQLQQHLGQLNADDVISDRDAGKDLPYFQVRVQDWVLTYTAYPVELPRRGNHGRLLAIPPTPDAAWIDNIGPIRKAVRAKGRKYAGLNDPLLDPLIIAINTYWVPSANDEDEPFEALFGTPAFAYWQDMRPPEIHPFRQENGYWRRDPPAGTRVSAVLLGHNITPHGLATRIPRLLKNPWSQTPVQETYDLATTTATDAGQPVNTEGTLSINDLFGLAADWPRVGRT</sequence>
<accession>A0A2U3PIM2</accession>
<evidence type="ECO:0000313" key="2">
    <source>
        <dbReference type="Proteomes" id="UP000240424"/>
    </source>
</evidence>
<dbReference type="AlphaFoldDB" id="A0A2U3PIM2"/>